<evidence type="ECO:0000256" key="2">
    <source>
        <dbReference type="ARBA" id="ARBA00009262"/>
    </source>
</evidence>
<dbReference type="Pfam" id="PF18826">
    <property type="entry name" value="bVLRF1"/>
    <property type="match status" value="1"/>
</dbReference>
<dbReference type="InterPro" id="IPR041175">
    <property type="entry name" value="VLRF1/Vms1"/>
</dbReference>
<evidence type="ECO:0000256" key="12">
    <source>
        <dbReference type="ARBA" id="ARBA00023054"/>
    </source>
</evidence>
<keyword evidence="18" id="KW-1185">Reference proteome</keyword>
<proteinExistence type="inferred from homology"/>
<dbReference type="EMBL" id="JAWDGP010007208">
    <property type="protein sequence ID" value="KAK3728092.1"/>
    <property type="molecule type" value="Genomic_DNA"/>
</dbReference>
<dbReference type="Proteomes" id="UP001283361">
    <property type="component" value="Unassembled WGS sequence"/>
</dbReference>
<dbReference type="GO" id="GO:0036503">
    <property type="term" value="P:ERAD pathway"/>
    <property type="evidence" value="ECO:0007669"/>
    <property type="project" value="TreeGrafter"/>
</dbReference>
<dbReference type="InterPro" id="IPR041540">
    <property type="entry name" value="VATC"/>
</dbReference>
<evidence type="ECO:0000256" key="13">
    <source>
        <dbReference type="PROSITE-ProRule" id="PRU00023"/>
    </source>
</evidence>
<dbReference type="PROSITE" id="PS52044">
    <property type="entry name" value="VLRF1"/>
    <property type="match status" value="1"/>
</dbReference>
<dbReference type="SMART" id="SM00248">
    <property type="entry name" value="ANK"/>
    <property type="match status" value="2"/>
</dbReference>
<dbReference type="Gene3D" id="1.25.40.20">
    <property type="entry name" value="Ankyrin repeat-containing domain"/>
    <property type="match status" value="1"/>
</dbReference>
<reference evidence="17" key="1">
    <citation type="journal article" date="2023" name="G3 (Bethesda)">
        <title>A reference genome for the long-term kleptoplast-retaining sea slug Elysia crispata morphotype clarki.</title>
        <authorList>
            <person name="Eastman K.E."/>
            <person name="Pendleton A.L."/>
            <person name="Shaikh M.A."/>
            <person name="Suttiyut T."/>
            <person name="Ogas R."/>
            <person name="Tomko P."/>
            <person name="Gavelis G."/>
            <person name="Widhalm J.R."/>
            <person name="Wisecaver J.H."/>
        </authorList>
    </citation>
    <scope>NUCLEOTIDE SEQUENCE</scope>
    <source>
        <strain evidence="17">ECLA1</strain>
    </source>
</reference>
<evidence type="ECO:0000256" key="4">
    <source>
        <dbReference type="ARBA" id="ARBA00022722"/>
    </source>
</evidence>
<keyword evidence="5" id="KW-0479">Metal-binding</keyword>
<dbReference type="AlphaFoldDB" id="A0AAE0Y0H9"/>
<evidence type="ECO:0000256" key="8">
    <source>
        <dbReference type="ARBA" id="ARBA00022771"/>
    </source>
</evidence>
<comment type="caution">
    <text evidence="17">The sequence shown here is derived from an EMBL/GenBank/DDBJ whole genome shotgun (WGS) entry which is preliminary data.</text>
</comment>
<gene>
    <name evidence="17" type="ORF">RRG08_022143</name>
</gene>
<dbReference type="InterPro" id="IPR047139">
    <property type="entry name" value="ANKZ1/VMS1"/>
</dbReference>
<evidence type="ECO:0000259" key="16">
    <source>
        <dbReference type="PROSITE" id="PS52044"/>
    </source>
</evidence>
<evidence type="ECO:0000313" key="17">
    <source>
        <dbReference type="EMBL" id="KAK3728092.1"/>
    </source>
</evidence>
<dbReference type="PROSITE" id="PS50297">
    <property type="entry name" value="ANK_REP_REGION"/>
    <property type="match status" value="1"/>
</dbReference>
<dbReference type="InterPro" id="IPR036770">
    <property type="entry name" value="Ankyrin_rpt-contain_sf"/>
</dbReference>
<name>A0AAE0Y0H9_9GAST</name>
<keyword evidence="4 14" id="KW-0540">Nuclease</keyword>
<feature type="region of interest" description="Disordered" evidence="15">
    <location>
        <begin position="247"/>
        <end position="266"/>
    </location>
</feature>
<comment type="similarity">
    <text evidence="2 14">Belongs to the ANKZF1/VMS1 family.</text>
</comment>
<dbReference type="GO" id="GO:0016787">
    <property type="term" value="F:hydrolase activity"/>
    <property type="evidence" value="ECO:0007669"/>
    <property type="project" value="UniProtKB-KW"/>
</dbReference>
<evidence type="ECO:0000313" key="18">
    <source>
        <dbReference type="Proteomes" id="UP001283361"/>
    </source>
</evidence>
<feature type="region of interest" description="Disordered" evidence="15">
    <location>
        <begin position="385"/>
        <end position="410"/>
    </location>
</feature>
<dbReference type="GO" id="GO:0004519">
    <property type="term" value="F:endonuclease activity"/>
    <property type="evidence" value="ECO:0007669"/>
    <property type="project" value="UniProtKB-KW"/>
</dbReference>
<evidence type="ECO:0000256" key="10">
    <source>
        <dbReference type="ARBA" id="ARBA00022833"/>
    </source>
</evidence>
<feature type="domain" description="VLRF1" evidence="16">
    <location>
        <begin position="210"/>
        <end position="351"/>
    </location>
</feature>
<evidence type="ECO:0000256" key="3">
    <source>
        <dbReference type="ARBA" id="ARBA00022490"/>
    </source>
</evidence>
<dbReference type="GO" id="GO:0005737">
    <property type="term" value="C:cytoplasm"/>
    <property type="evidence" value="ECO:0007669"/>
    <property type="project" value="UniProtKB-SubCell"/>
</dbReference>
<evidence type="ECO:0000256" key="6">
    <source>
        <dbReference type="ARBA" id="ARBA00022737"/>
    </source>
</evidence>
<sequence>MEENKNSIRLTEHYVSHSLFDTKTTNILDGLDLAYCNTNDITDMENEIAAQIISNSKSKSVDSDFEARLVISETKFCNACQIQFADREEQVLHYKSDWHRYNLHLRVTGAKPVTEDQFETMSGDVSSISGSDDEDSDDQNGDATDLENQTPSLEIEVQGLSSARQREQQKVYFKNENGDLISVHRCLLHHKKNPIYEANELISAVAELPKKSKWAVLMVTCGHFAGAIFNGKEILEHKTFHRYTVRKKRGTAQSSHDNKGRQAKSAGAHLRRYNEAALVQEVQELLNKWQELLESCHFVFVRIPVANRGMFYGGKNAPFKKDDFRICVIPFPTRRPTFSELKRVQQMLASVECYGKAADIGSVFPRSPRRYFDKKSGQLEISRCSTPEGEQMAGKMKSRPGSAKTKAEEPSVVYNSAVPVEEEADDKKEEVTVELVEIVQEINLSELKEFECLPRRKRVKGKEKDTKSKIADFSLDEREIRWKNSLFTASKTGNENIFKTILKEMTEHHKEVIDVTASRENSASPEIASLGATDECLIHQTQGLVNDTLSPSQKCCNNVVPITSIPSETSSFINPSNHLLKLYMEQIAGFLNRPLGDGGQTFLHVAAKENQAQLVHLLLEHGANPALKDKTGKTPYNLAGPEARNTFRRFMSLWPDRYDYTTAQIPSPLTEEMEQERKRKMAEKRKAKKKAANERNKEKKEALLKQREEEKEKERFLALSDREKRALAAEKRILQQHDSTSGSAKPVLSRCWACAIDITGKVPFEYSDYKFCTTKCLREHRSKMK</sequence>
<feature type="active site" evidence="14">
    <location>
        <position position="253"/>
    </location>
</feature>
<evidence type="ECO:0000256" key="11">
    <source>
        <dbReference type="ARBA" id="ARBA00023043"/>
    </source>
</evidence>
<evidence type="ECO:0000256" key="1">
    <source>
        <dbReference type="ARBA" id="ARBA00004496"/>
    </source>
</evidence>
<feature type="compositionally biased region" description="Basic residues" evidence="15">
    <location>
        <begin position="678"/>
        <end position="690"/>
    </location>
</feature>
<dbReference type="PANTHER" id="PTHR16036:SF2">
    <property type="entry name" value="TRNA ENDONUCLEASE ANKZF1"/>
    <property type="match status" value="1"/>
</dbReference>
<dbReference type="PROSITE" id="PS50088">
    <property type="entry name" value="ANK_REPEAT"/>
    <property type="match status" value="1"/>
</dbReference>
<keyword evidence="8" id="KW-0863">Zinc-finger</keyword>
<dbReference type="InterPro" id="IPR002110">
    <property type="entry name" value="Ankyrin_rpt"/>
</dbReference>
<keyword evidence="10" id="KW-0862">Zinc</keyword>
<evidence type="ECO:0000256" key="15">
    <source>
        <dbReference type="SAM" id="MobiDB-lite"/>
    </source>
</evidence>
<comment type="subcellular location">
    <subcellularLocation>
        <location evidence="1">Cytoplasm</location>
    </subcellularLocation>
</comment>
<feature type="compositionally biased region" description="Acidic residues" evidence="15">
    <location>
        <begin position="131"/>
        <end position="140"/>
    </location>
</feature>
<feature type="region of interest" description="Disordered" evidence="15">
    <location>
        <begin position="668"/>
        <end position="707"/>
    </location>
</feature>
<keyword evidence="3 14" id="KW-0963">Cytoplasm</keyword>
<keyword evidence="9 14" id="KW-0378">Hydrolase</keyword>
<comment type="domain">
    <text evidence="14">The VLRF1 domain mediates binding to the 60S ribosomal subunit.</text>
</comment>
<keyword evidence="6" id="KW-0677">Repeat</keyword>
<evidence type="ECO:0000256" key="9">
    <source>
        <dbReference type="ARBA" id="ARBA00022801"/>
    </source>
</evidence>
<feature type="compositionally biased region" description="Basic and acidic residues" evidence="15">
    <location>
        <begin position="691"/>
        <end position="707"/>
    </location>
</feature>
<dbReference type="PANTHER" id="PTHR16036">
    <property type="entry name" value="ANKYRIN REPEAT AND ZINC FINGER DOMAIN-CONTAINING PROTEIN 1"/>
    <property type="match status" value="1"/>
</dbReference>
<feature type="repeat" description="ANK" evidence="13">
    <location>
        <begin position="598"/>
        <end position="630"/>
    </location>
</feature>
<accession>A0AAE0Y0H9</accession>
<keyword evidence="11 13" id="KW-0040">ANK repeat</keyword>
<evidence type="ECO:0000256" key="5">
    <source>
        <dbReference type="ARBA" id="ARBA00022723"/>
    </source>
</evidence>
<keyword evidence="7 14" id="KW-0255">Endonuclease</keyword>
<dbReference type="Pfam" id="PF13857">
    <property type="entry name" value="Ank_5"/>
    <property type="match status" value="1"/>
</dbReference>
<protein>
    <recommendedName>
        <fullName evidence="16">VLRF1 domain-containing protein</fullName>
    </recommendedName>
</protein>
<dbReference type="SUPFAM" id="SSF48403">
    <property type="entry name" value="Ankyrin repeat"/>
    <property type="match status" value="1"/>
</dbReference>
<evidence type="ECO:0000256" key="7">
    <source>
        <dbReference type="ARBA" id="ARBA00022759"/>
    </source>
</evidence>
<feature type="region of interest" description="Disordered" evidence="15">
    <location>
        <begin position="120"/>
        <end position="151"/>
    </location>
</feature>
<keyword evidence="12" id="KW-0175">Coiled coil</keyword>
<organism evidence="17 18">
    <name type="scientific">Elysia crispata</name>
    <name type="common">lettuce slug</name>
    <dbReference type="NCBI Taxonomy" id="231223"/>
    <lineage>
        <taxon>Eukaryota</taxon>
        <taxon>Metazoa</taxon>
        <taxon>Spiralia</taxon>
        <taxon>Lophotrochozoa</taxon>
        <taxon>Mollusca</taxon>
        <taxon>Gastropoda</taxon>
        <taxon>Heterobranchia</taxon>
        <taxon>Euthyneura</taxon>
        <taxon>Panpulmonata</taxon>
        <taxon>Sacoglossa</taxon>
        <taxon>Placobranchoidea</taxon>
        <taxon>Plakobranchidae</taxon>
        <taxon>Elysia</taxon>
    </lineage>
</organism>
<dbReference type="GO" id="GO:0008270">
    <property type="term" value="F:zinc ion binding"/>
    <property type="evidence" value="ECO:0007669"/>
    <property type="project" value="UniProtKB-KW"/>
</dbReference>
<evidence type="ECO:0000256" key="14">
    <source>
        <dbReference type="PROSITE-ProRule" id="PRU01389"/>
    </source>
</evidence>
<dbReference type="Pfam" id="PF18716">
    <property type="entry name" value="VATC"/>
    <property type="match status" value="1"/>
</dbReference>